<comment type="caution">
    <text evidence="7">The sequence shown here is derived from an EMBL/GenBank/DDBJ whole genome shotgun (WGS) entry which is preliminary data.</text>
</comment>
<dbReference type="InterPro" id="IPR006059">
    <property type="entry name" value="SBP"/>
</dbReference>
<evidence type="ECO:0000256" key="5">
    <source>
        <dbReference type="ARBA" id="ARBA00022764"/>
    </source>
</evidence>
<dbReference type="PANTHER" id="PTHR43649:SF34">
    <property type="entry name" value="ABC TRANSPORTER PERIPLASMIC-BINDING PROTEIN YCJN-RELATED"/>
    <property type="match status" value="1"/>
</dbReference>
<dbReference type="SUPFAM" id="SSF53850">
    <property type="entry name" value="Periplasmic binding protein-like II"/>
    <property type="match status" value="1"/>
</dbReference>
<keyword evidence="5" id="KW-0574">Periplasm</keyword>
<sequence length="424" mass="46329">MKSLLAGCTISGAALALSLLASTAARADEISIVTGLVGNDLGLLQEQLKSFEDKTGHTVKVVSLPPSSSDQFSQYRLWLAAGNPDIDVYRTDVVWAPQLADQFIDLTPYTEDVIDEYFPSTIRSQTVDGKLVALPWYATIPGLYYRTDLLEKYGKDVPKTWDEMTTTAREIMDAERADGNASMWGFLFQGAPYEGLTCDGLEWLVSSGGGNIVEADGEISVNNPNAAAALERAKSWIGTISPPGTLSYKEEDTRGIWQLGNAVFMRNWPYAYALGEQDDSAIKGKFDVAPLPAGENGESAATLGGFNLAVSKYSEHPDAAVELVKYLTSPEAQKYRVMYNSNAPTAVALYEDPEVQAKQPFALRWEDSLETAVSRPSNVTKSKYNEVSSLFWTAAYNTLSGNGSAQDNLEELELKLYQLRGNGW</sequence>
<evidence type="ECO:0000256" key="2">
    <source>
        <dbReference type="ARBA" id="ARBA00008520"/>
    </source>
</evidence>
<dbReference type="GO" id="GO:0042597">
    <property type="term" value="C:periplasmic space"/>
    <property type="evidence" value="ECO:0007669"/>
    <property type="project" value="UniProtKB-SubCell"/>
</dbReference>
<dbReference type="PANTHER" id="PTHR43649">
    <property type="entry name" value="ARABINOSE-BINDING PROTEIN-RELATED"/>
    <property type="match status" value="1"/>
</dbReference>
<dbReference type="AlphaFoldDB" id="A0A4R3NUT1"/>
<gene>
    <name evidence="7" type="ORF">EDC90_100518</name>
</gene>
<feature type="chain" id="PRO_5020470875" evidence="6">
    <location>
        <begin position="28"/>
        <end position="424"/>
    </location>
</feature>
<dbReference type="CDD" id="cd14750">
    <property type="entry name" value="PBP2_TMBP"/>
    <property type="match status" value="1"/>
</dbReference>
<keyword evidence="3" id="KW-0813">Transport</keyword>
<evidence type="ECO:0000313" key="7">
    <source>
        <dbReference type="EMBL" id="TCT42003.1"/>
    </source>
</evidence>
<dbReference type="OrthoDB" id="9811951at2"/>
<dbReference type="Pfam" id="PF01547">
    <property type="entry name" value="SBP_bac_1"/>
    <property type="match status" value="1"/>
</dbReference>
<evidence type="ECO:0000256" key="4">
    <source>
        <dbReference type="ARBA" id="ARBA00022729"/>
    </source>
</evidence>
<dbReference type="Proteomes" id="UP000295097">
    <property type="component" value="Unassembled WGS sequence"/>
</dbReference>
<evidence type="ECO:0000256" key="3">
    <source>
        <dbReference type="ARBA" id="ARBA00022448"/>
    </source>
</evidence>
<evidence type="ECO:0000256" key="1">
    <source>
        <dbReference type="ARBA" id="ARBA00004418"/>
    </source>
</evidence>
<organism evidence="7 8">
    <name type="scientific">Martelella mediterranea</name>
    <dbReference type="NCBI Taxonomy" id="293089"/>
    <lineage>
        <taxon>Bacteria</taxon>
        <taxon>Pseudomonadati</taxon>
        <taxon>Pseudomonadota</taxon>
        <taxon>Alphaproteobacteria</taxon>
        <taxon>Hyphomicrobiales</taxon>
        <taxon>Aurantimonadaceae</taxon>
        <taxon>Martelella</taxon>
    </lineage>
</organism>
<protein>
    <submittedName>
        <fullName evidence="7">Trehalose/maltose transport system substrate-binding protein</fullName>
    </submittedName>
</protein>
<proteinExistence type="inferred from homology"/>
<name>A0A4R3NUT1_9HYPH</name>
<feature type="signal peptide" evidence="6">
    <location>
        <begin position="1"/>
        <end position="27"/>
    </location>
</feature>
<dbReference type="Gene3D" id="3.40.190.10">
    <property type="entry name" value="Periplasmic binding protein-like II"/>
    <property type="match status" value="2"/>
</dbReference>
<dbReference type="EMBL" id="SMAR01000005">
    <property type="protein sequence ID" value="TCT42003.1"/>
    <property type="molecule type" value="Genomic_DNA"/>
</dbReference>
<evidence type="ECO:0000256" key="6">
    <source>
        <dbReference type="SAM" id="SignalP"/>
    </source>
</evidence>
<dbReference type="InterPro" id="IPR050490">
    <property type="entry name" value="Bact_solute-bd_prot1"/>
</dbReference>
<dbReference type="RefSeq" id="WP_132309147.1">
    <property type="nucleotide sequence ID" value="NZ_SMAR01000005.1"/>
</dbReference>
<reference evidence="7 8" key="1">
    <citation type="submission" date="2019-03" db="EMBL/GenBank/DDBJ databases">
        <title>Freshwater and sediment microbial communities from various areas in North America, analyzing microbe dynamics in response to fracking.</title>
        <authorList>
            <person name="Lamendella R."/>
        </authorList>
    </citation>
    <scope>NUCLEOTIDE SEQUENCE [LARGE SCALE GENOMIC DNA]</scope>
    <source>
        <strain evidence="7 8">175.2</strain>
    </source>
</reference>
<accession>A0A4R3NUT1</accession>
<keyword evidence="4 6" id="KW-0732">Signal</keyword>
<keyword evidence="8" id="KW-1185">Reference proteome</keyword>
<evidence type="ECO:0000313" key="8">
    <source>
        <dbReference type="Proteomes" id="UP000295097"/>
    </source>
</evidence>
<comment type="similarity">
    <text evidence="2">Belongs to the bacterial solute-binding protein 1 family.</text>
</comment>
<comment type="subcellular location">
    <subcellularLocation>
        <location evidence="1">Periplasm</location>
    </subcellularLocation>
</comment>